<dbReference type="CDD" id="cd07012">
    <property type="entry name" value="PBP2_Bug_TTT"/>
    <property type="match status" value="1"/>
</dbReference>
<dbReference type="PANTHER" id="PTHR42928">
    <property type="entry name" value="TRICARBOXYLATE-BINDING PROTEIN"/>
    <property type="match status" value="1"/>
</dbReference>
<dbReference type="Proteomes" id="UP000199668">
    <property type="component" value="Unassembled WGS sequence"/>
</dbReference>
<protein>
    <submittedName>
        <fullName evidence="4">Putative tricarboxylic transport membrane protein</fullName>
    </submittedName>
</protein>
<reference evidence="4 5" key="1">
    <citation type="submission" date="2016-10" db="EMBL/GenBank/DDBJ databases">
        <authorList>
            <person name="de Groot N.N."/>
        </authorList>
    </citation>
    <scope>NUCLEOTIDE SEQUENCE [LARGE SCALE GENOMIC DNA]</scope>
    <source>
        <strain evidence="4 5">CGMCC 1.6134</strain>
    </source>
</reference>
<dbReference type="RefSeq" id="WP_090926888.1">
    <property type="nucleotide sequence ID" value="NZ_FOTY01000011.1"/>
</dbReference>
<dbReference type="Pfam" id="PF03401">
    <property type="entry name" value="TctC"/>
    <property type="match status" value="1"/>
</dbReference>
<dbReference type="PROSITE" id="PS51257">
    <property type="entry name" value="PROKAR_LIPOPROTEIN"/>
    <property type="match status" value="1"/>
</dbReference>
<dbReference type="AlphaFoldDB" id="A0A1I4MBU3"/>
<keyword evidence="3" id="KW-0732">Signal</keyword>
<name>A0A1I4MBU3_9BACI</name>
<dbReference type="PANTHER" id="PTHR42928:SF3">
    <property type="entry name" value="UPF0065 PROTEIN YFLP"/>
    <property type="match status" value="1"/>
</dbReference>
<proteinExistence type="inferred from homology"/>
<accession>A0A1I4MBU3</accession>
<feature type="signal peptide" evidence="3">
    <location>
        <begin position="1"/>
        <end position="18"/>
    </location>
</feature>
<keyword evidence="5" id="KW-1185">Reference proteome</keyword>
<comment type="similarity">
    <text evidence="1">Belongs to the UPF0065 (bug) family.</text>
</comment>
<evidence type="ECO:0000256" key="1">
    <source>
        <dbReference type="ARBA" id="ARBA00006987"/>
    </source>
</evidence>
<feature type="region of interest" description="Disordered" evidence="2">
    <location>
        <begin position="24"/>
        <end position="43"/>
    </location>
</feature>
<feature type="chain" id="PRO_5011595550" evidence="3">
    <location>
        <begin position="19"/>
        <end position="343"/>
    </location>
</feature>
<evidence type="ECO:0000256" key="2">
    <source>
        <dbReference type="SAM" id="MobiDB-lite"/>
    </source>
</evidence>
<evidence type="ECO:0000256" key="3">
    <source>
        <dbReference type="SAM" id="SignalP"/>
    </source>
</evidence>
<organism evidence="4 5">
    <name type="scientific">Salibacterium qingdaonense</name>
    <dbReference type="NCBI Taxonomy" id="266892"/>
    <lineage>
        <taxon>Bacteria</taxon>
        <taxon>Bacillati</taxon>
        <taxon>Bacillota</taxon>
        <taxon>Bacilli</taxon>
        <taxon>Bacillales</taxon>
        <taxon>Bacillaceae</taxon>
    </lineage>
</organism>
<dbReference type="PIRSF" id="PIRSF017082">
    <property type="entry name" value="YflP"/>
    <property type="match status" value="1"/>
</dbReference>
<sequence length="343" mass="37212">MKKSLVLSLSLFTVLGLAACGTENSGSNENGSASGSSGQENWTPQQSLEIVAPSGAGGGWDTTARMAAEGFESEGIIDKGIGVVNKEGGGGAIGWSYIAEKAGNPHHMFVSSPPLLLVPLNGQSQYGFEDFTPIANMISDYGAFAVRDDAKWDNLNELFDDMKDNPEDITVIGESSPGSMDHIQFVKIAKAAGVDPQSIKYVSAQDGSTMTNLLNGNADVYSSGVTETIEQVRAEEIRVLGVTAEERLEGDVVSEFPTAKEQGIDETFVNWRGFFGPPDMTEAQISYYEEKFKALSESEHWADTREKFAWNEMYMDSGEYTQFLKEEKESMQQLLNELNISGG</sequence>
<gene>
    <name evidence="4" type="ORF">SAMN04488054_1117</name>
</gene>
<dbReference type="STRING" id="266892.SAMN04488054_1117"/>
<dbReference type="InterPro" id="IPR042100">
    <property type="entry name" value="Bug_dom1"/>
</dbReference>
<dbReference type="OrthoDB" id="9780943at2"/>
<evidence type="ECO:0000313" key="4">
    <source>
        <dbReference type="EMBL" id="SFM00515.1"/>
    </source>
</evidence>
<dbReference type="SUPFAM" id="SSF53850">
    <property type="entry name" value="Periplasmic binding protein-like II"/>
    <property type="match status" value="1"/>
</dbReference>
<evidence type="ECO:0000313" key="5">
    <source>
        <dbReference type="Proteomes" id="UP000199668"/>
    </source>
</evidence>
<feature type="compositionally biased region" description="Low complexity" evidence="2">
    <location>
        <begin position="24"/>
        <end position="41"/>
    </location>
</feature>
<dbReference type="Gene3D" id="3.40.190.10">
    <property type="entry name" value="Periplasmic binding protein-like II"/>
    <property type="match status" value="1"/>
</dbReference>
<dbReference type="InterPro" id="IPR005064">
    <property type="entry name" value="BUG"/>
</dbReference>
<dbReference type="Gene3D" id="3.40.190.150">
    <property type="entry name" value="Bordetella uptake gene, domain 1"/>
    <property type="match status" value="1"/>
</dbReference>
<dbReference type="EMBL" id="FOTY01000011">
    <property type="protein sequence ID" value="SFM00515.1"/>
    <property type="molecule type" value="Genomic_DNA"/>
</dbReference>